<dbReference type="InterPro" id="IPR011042">
    <property type="entry name" value="6-blade_b-propeller_TolB-like"/>
</dbReference>
<accession>A0A3B0VXU1</accession>
<name>A0A3B0VXU1_9ZZZZ</name>
<evidence type="ECO:0000313" key="1">
    <source>
        <dbReference type="EMBL" id="VAW37076.1"/>
    </source>
</evidence>
<dbReference type="Pfam" id="PF07676">
    <property type="entry name" value="PD40"/>
    <property type="match status" value="1"/>
</dbReference>
<dbReference type="InterPro" id="IPR011659">
    <property type="entry name" value="WD40"/>
</dbReference>
<reference evidence="1" key="1">
    <citation type="submission" date="2018-06" db="EMBL/GenBank/DDBJ databases">
        <authorList>
            <person name="Zhirakovskaya E."/>
        </authorList>
    </citation>
    <scope>NUCLEOTIDE SEQUENCE</scope>
</reference>
<dbReference type="EMBL" id="UOEU01000650">
    <property type="protein sequence ID" value="VAW37076.1"/>
    <property type="molecule type" value="Genomic_DNA"/>
</dbReference>
<protein>
    <recommendedName>
        <fullName evidence="2">TolB protein, periplasmic protein involved in the tonb-independent uptake of group A colicins</fullName>
    </recommendedName>
</protein>
<dbReference type="Gene3D" id="2.120.10.30">
    <property type="entry name" value="TolB, C-terminal domain"/>
    <property type="match status" value="1"/>
</dbReference>
<evidence type="ECO:0008006" key="2">
    <source>
        <dbReference type="Google" id="ProtNLM"/>
    </source>
</evidence>
<gene>
    <name evidence="1" type="ORF">MNBD_CHLOROFLEXI01-4691</name>
</gene>
<dbReference type="AlphaFoldDB" id="A0A3B0VXU1"/>
<dbReference type="SUPFAM" id="SSF69304">
    <property type="entry name" value="Tricorn protease N-terminal domain"/>
    <property type="match status" value="1"/>
</dbReference>
<sequence length="160" mass="17378">MAGAYAPAWSPNGEWIAFALEEDASEPLIFPQRLYLIHPDGMGLISISKNEQGQASNPLWIADDSLYYSITNGAGENAADGIHHYDLTTQTDSLLISGTNLAPISLSPDGNFLVYSQTQISGNVYLQDLNLWRVDTGQTIPIAQGQDGNPVQFGGWHLED</sequence>
<proteinExistence type="predicted"/>
<organism evidence="1">
    <name type="scientific">hydrothermal vent metagenome</name>
    <dbReference type="NCBI Taxonomy" id="652676"/>
    <lineage>
        <taxon>unclassified sequences</taxon>
        <taxon>metagenomes</taxon>
        <taxon>ecological metagenomes</taxon>
    </lineage>
</organism>